<accession>I0K666</accession>
<feature type="domain" description="FHA" evidence="2">
    <location>
        <begin position="256"/>
        <end position="312"/>
    </location>
</feature>
<proteinExistence type="predicted"/>
<dbReference type="RefSeq" id="WP_015330718.1">
    <property type="nucleotide sequence ID" value="NC_020054.1"/>
</dbReference>
<dbReference type="AlphaFoldDB" id="I0K666"/>
<dbReference type="Pfam" id="PF00498">
    <property type="entry name" value="FHA"/>
    <property type="match status" value="1"/>
</dbReference>
<feature type="compositionally biased region" description="Pro residues" evidence="1">
    <location>
        <begin position="214"/>
        <end position="229"/>
    </location>
</feature>
<dbReference type="InterPro" id="IPR000253">
    <property type="entry name" value="FHA_dom"/>
</dbReference>
<feature type="compositionally biased region" description="Low complexity" evidence="1">
    <location>
        <begin position="203"/>
        <end position="213"/>
    </location>
</feature>
<evidence type="ECO:0000259" key="2">
    <source>
        <dbReference type="PROSITE" id="PS50006"/>
    </source>
</evidence>
<name>I0K666_9BACT</name>
<dbReference type="OrthoDB" id="635356at2"/>
<gene>
    <name evidence="3" type="ORF">FAES_1609</name>
</gene>
<dbReference type="CDD" id="cd22701">
    <property type="entry name" value="FHA_FKH1-like"/>
    <property type="match status" value="1"/>
</dbReference>
<dbReference type="Gene3D" id="2.60.200.20">
    <property type="match status" value="1"/>
</dbReference>
<dbReference type="KEGG" id="fae:FAES_1609"/>
<evidence type="ECO:0000313" key="4">
    <source>
        <dbReference type="Proteomes" id="UP000011058"/>
    </source>
</evidence>
<dbReference type="InterPro" id="IPR008984">
    <property type="entry name" value="SMAD_FHA_dom_sf"/>
</dbReference>
<organism evidence="3 4">
    <name type="scientific">Fibrella aestuarina BUZ 2</name>
    <dbReference type="NCBI Taxonomy" id="1166018"/>
    <lineage>
        <taxon>Bacteria</taxon>
        <taxon>Pseudomonadati</taxon>
        <taxon>Bacteroidota</taxon>
        <taxon>Cytophagia</taxon>
        <taxon>Cytophagales</taxon>
        <taxon>Spirosomataceae</taxon>
        <taxon>Fibrella</taxon>
    </lineage>
</organism>
<dbReference type="Proteomes" id="UP000011058">
    <property type="component" value="Chromosome"/>
</dbReference>
<dbReference type="EMBL" id="HE796683">
    <property type="protein sequence ID" value="CCG99619.1"/>
    <property type="molecule type" value="Genomic_DNA"/>
</dbReference>
<evidence type="ECO:0000256" key="1">
    <source>
        <dbReference type="SAM" id="MobiDB-lite"/>
    </source>
</evidence>
<evidence type="ECO:0000313" key="3">
    <source>
        <dbReference type="EMBL" id="CCG99619.1"/>
    </source>
</evidence>
<dbReference type="SUPFAM" id="SSF49879">
    <property type="entry name" value="SMAD/FHA domain"/>
    <property type="match status" value="1"/>
</dbReference>
<dbReference type="eggNOG" id="ENOG502Z9UN">
    <property type="taxonomic scope" value="Bacteria"/>
</dbReference>
<feature type="region of interest" description="Disordered" evidence="1">
    <location>
        <begin position="196"/>
        <end position="231"/>
    </location>
</feature>
<sequence>MDKPNRFLQKLNNLLVPKAVDDDEAKPVSSEQILHALLASFDASLERESIGNKLLFNAHYLIVLHPTAYEQRLAALPAIVDEAVRLFIDHLRQRKGPHDQVMPVSSHWFFKFGPGTEYNGEAIGVGDLKVVGSLSGQSVGESPRPVAQRGGNKVTRKVQNTNVFDTLDTNRQAFSHIDFRESGAFAVDIDLSQFAPPVPQPAAQPQAPANVPAAPMPASPQSRPAPGPQPQAFARIDCYMADLNTEETYWMQDREVVLARREPDNEAFPNYIRLNSPYVSNPHARIRFNDTTQSFELASFSRNETRINEQVVARSDPGQPQWVPLPSPSQILLNGVVTLQFSAQEGMANE</sequence>
<dbReference type="HOGENOM" id="CLU_823627_0_0_10"/>
<keyword evidence="4" id="KW-1185">Reference proteome</keyword>
<dbReference type="STRING" id="1166018.FAES_1609"/>
<dbReference type="PATRIC" id="fig|1166018.3.peg.3346"/>
<dbReference type="PROSITE" id="PS50006">
    <property type="entry name" value="FHA_DOMAIN"/>
    <property type="match status" value="1"/>
</dbReference>
<protein>
    <recommendedName>
        <fullName evidence="2">FHA domain-containing protein</fullName>
    </recommendedName>
</protein>
<reference evidence="3 4" key="1">
    <citation type="journal article" date="2012" name="J. Bacteriol.">
        <title>Genome Sequence of Fibrella aestuarina BUZ 2T, a Filamentous Marine Bacterium.</title>
        <authorList>
            <person name="Filippini M."/>
            <person name="Qi W."/>
            <person name="Blom J."/>
            <person name="Goesmann A."/>
            <person name="Smits T.H."/>
            <person name="Bagheri H.C."/>
        </authorList>
    </citation>
    <scope>NUCLEOTIDE SEQUENCE [LARGE SCALE GENOMIC DNA]</scope>
    <source>
        <strain evidence="4">BUZ 2T</strain>
    </source>
</reference>